<evidence type="ECO:0000313" key="1">
    <source>
        <dbReference type="EMBL" id="ADU32211.1"/>
    </source>
</evidence>
<protein>
    <submittedName>
        <fullName evidence="1">Uncharacterized protein</fullName>
    </submittedName>
</protein>
<organism evidence="1 2">
    <name type="scientific">Evansella cellulosilytica (strain ATCC 21833 / DSM 2522 / FERM P-1141 / JCM 9156 / N-4)</name>
    <name type="common">Bacillus cellulosilyticus</name>
    <dbReference type="NCBI Taxonomy" id="649639"/>
    <lineage>
        <taxon>Bacteria</taxon>
        <taxon>Bacillati</taxon>
        <taxon>Bacillota</taxon>
        <taxon>Bacilli</taxon>
        <taxon>Bacillales</taxon>
        <taxon>Bacillaceae</taxon>
        <taxon>Evansella</taxon>
    </lineage>
</organism>
<dbReference type="AlphaFoldDB" id="E6TWE8"/>
<dbReference type="HOGENOM" id="CLU_1418949_0_0_9"/>
<keyword evidence="2" id="KW-1185">Reference proteome</keyword>
<dbReference type="EMBL" id="CP002394">
    <property type="protein sequence ID" value="ADU32211.1"/>
    <property type="molecule type" value="Genomic_DNA"/>
</dbReference>
<dbReference type="RefSeq" id="WP_013490541.1">
    <property type="nucleotide sequence ID" value="NC_014829.1"/>
</dbReference>
<dbReference type="PROSITE" id="PS51257">
    <property type="entry name" value="PROKAR_LIPOPROTEIN"/>
    <property type="match status" value="1"/>
</dbReference>
<accession>E6TWE8</accession>
<reference evidence="1 2" key="1">
    <citation type="submission" date="2010-12" db="EMBL/GenBank/DDBJ databases">
        <title>Complete sequence of Bacillus cellulosilyticus DSM 2522.</title>
        <authorList>
            <consortium name="US DOE Joint Genome Institute"/>
            <person name="Lucas S."/>
            <person name="Copeland A."/>
            <person name="Lapidus A."/>
            <person name="Cheng J.-F."/>
            <person name="Bruce D."/>
            <person name="Goodwin L."/>
            <person name="Pitluck S."/>
            <person name="Chertkov O."/>
            <person name="Detter J.C."/>
            <person name="Han C."/>
            <person name="Tapia R."/>
            <person name="Land M."/>
            <person name="Hauser L."/>
            <person name="Jeffries C."/>
            <person name="Kyrpides N."/>
            <person name="Ivanova N."/>
            <person name="Mikhailova N."/>
            <person name="Brumm P."/>
            <person name="Mead D."/>
            <person name="Woyke T."/>
        </authorList>
    </citation>
    <scope>NUCLEOTIDE SEQUENCE [LARGE SCALE GENOMIC DNA]</scope>
    <source>
        <strain evidence="2">ATCC 21833 / DSM 2522 / FERM P-1141 / JCM 9156 / N-4</strain>
    </source>
</reference>
<name>E6TWE8_EVAC2</name>
<dbReference type="OrthoDB" id="2591664at2"/>
<gene>
    <name evidence="1" type="ordered locus">Bcell_3978</name>
</gene>
<evidence type="ECO:0000313" key="2">
    <source>
        <dbReference type="Proteomes" id="UP000001401"/>
    </source>
</evidence>
<proteinExistence type="predicted"/>
<dbReference type="eggNOG" id="ENOG50330V1">
    <property type="taxonomic scope" value="Bacteria"/>
</dbReference>
<dbReference type="STRING" id="649639.Bcell_3978"/>
<sequence precursor="true">MRQLVFLLIFTTVILTGCATSEEIKPIMEENIDFDINTATEMIKEKEELIIELAMKETVTKKEYDEYEEAFTEQFGQHAQSFLEMFIILGSENETETGTYLIQETLYPTVFHKGIAITDAVIYKSYYENEFFNETRLMIKQEYTGDDNELEGWKREYVFDESEDGDWEIHAFSGEMNFVGDDFSMQYLEFE</sequence>
<dbReference type="KEGG" id="bco:Bcell_3978"/>
<dbReference type="Proteomes" id="UP000001401">
    <property type="component" value="Chromosome"/>
</dbReference>